<organism evidence="15 16">
    <name type="scientific">Acaryochloris marina (strain MBIC 11017)</name>
    <dbReference type="NCBI Taxonomy" id="329726"/>
    <lineage>
        <taxon>Bacteria</taxon>
        <taxon>Bacillati</taxon>
        <taxon>Cyanobacteriota</taxon>
        <taxon>Cyanophyceae</taxon>
        <taxon>Acaryochloridales</taxon>
        <taxon>Acaryochloridaceae</taxon>
        <taxon>Acaryochloris</taxon>
    </lineage>
</organism>
<evidence type="ECO:0000256" key="2">
    <source>
        <dbReference type="ARBA" id="ARBA00004924"/>
    </source>
</evidence>
<evidence type="ECO:0000313" key="15">
    <source>
        <dbReference type="EMBL" id="ABW28008.1"/>
    </source>
</evidence>
<dbReference type="SUPFAM" id="SSF51905">
    <property type="entry name" value="FAD/NAD(P)-binding domain"/>
    <property type="match status" value="2"/>
</dbReference>
<evidence type="ECO:0000256" key="11">
    <source>
        <dbReference type="ARBA" id="ARBA00031158"/>
    </source>
</evidence>
<dbReference type="STRING" id="329726.AM1_3012"/>
<proteinExistence type="inferred from homology"/>
<dbReference type="PANTHER" id="PTHR38663">
    <property type="match status" value="1"/>
</dbReference>
<comment type="cofactor">
    <cofactor evidence="1">
        <name>FAD</name>
        <dbReference type="ChEBI" id="CHEBI:57692"/>
    </cofactor>
</comment>
<evidence type="ECO:0000256" key="7">
    <source>
        <dbReference type="ARBA" id="ARBA00022827"/>
    </source>
</evidence>
<sequence length="408" mass="45946">MNHQIDIAIIGAGPQALTLVTHLLQKKPALKNRLQVFDPSGTWMVQWRQQFAAQEIPYLRSPGVHHPDVKETLFNFADHRQEELYYPYNRPGTQLFQDFCETVVDRWKLRDQVTAAQVVQLTPLAKRFQLQLDTGEQVEARRVVLATGGGAAQVPGWTAEVNPHPPGRLCHSQDIKLPKLPDLNDETVLIIGSGQSSAHLALGAIKRGAKVLMMARRTLNEKLFDAEPGWLGPKYLKGFQAEPDWQVRWQMIQDARNGGSIAPELLTQLRRLSQSGQVTFYEQCQVSRAHWQQEAWQVQCNVAKTHDCLAHQRIKRIWLATGTTTDITAHPLMGEILERYPNQIVNGLPVLDEHLRWPGCDLFLMGPWAALHVGPVARNLHGGRMACDRIVPALTKASVARTVIHPPR</sequence>
<evidence type="ECO:0000256" key="4">
    <source>
        <dbReference type="ARBA" id="ARBA00013076"/>
    </source>
</evidence>
<evidence type="ECO:0000256" key="5">
    <source>
        <dbReference type="ARBA" id="ARBA00016406"/>
    </source>
</evidence>
<comment type="similarity">
    <text evidence="3">Belongs to the lysine N(6)-hydroxylase/L-ornithine N(5)-oxygenase family.</text>
</comment>
<dbReference type="EC" id="1.14.13.59" evidence="4"/>
<dbReference type="Pfam" id="PF13434">
    <property type="entry name" value="Lys_Orn_oxgnase"/>
    <property type="match status" value="1"/>
</dbReference>
<dbReference type="PRINTS" id="PR00368">
    <property type="entry name" value="FADPNR"/>
</dbReference>
<accession>B0CCH9</accession>
<evidence type="ECO:0000256" key="8">
    <source>
        <dbReference type="ARBA" id="ARBA00022857"/>
    </source>
</evidence>
<name>B0CCH9_ACAM1</name>
<evidence type="ECO:0000256" key="1">
    <source>
        <dbReference type="ARBA" id="ARBA00001974"/>
    </source>
</evidence>
<dbReference type="PANTHER" id="PTHR38663:SF1">
    <property type="entry name" value="L-ORNITHINE N(5)-MONOOXYGENASE"/>
    <property type="match status" value="1"/>
</dbReference>
<keyword evidence="7" id="KW-0274">FAD</keyword>
<dbReference type="eggNOG" id="COG2072">
    <property type="taxonomic scope" value="Bacteria"/>
</dbReference>
<dbReference type="Proteomes" id="UP000000268">
    <property type="component" value="Chromosome"/>
</dbReference>
<dbReference type="InterPro" id="IPR036188">
    <property type="entry name" value="FAD/NAD-bd_sf"/>
</dbReference>
<dbReference type="Gene3D" id="3.50.50.60">
    <property type="entry name" value="FAD/NAD(P)-binding domain"/>
    <property type="match status" value="1"/>
</dbReference>
<comment type="catalytic activity">
    <reaction evidence="14">
        <text>L-lysine + NADPH + O2 = N(6)-hydroxy-L-lysine + NADP(+) + H2O</text>
        <dbReference type="Rhea" id="RHEA:23228"/>
        <dbReference type="ChEBI" id="CHEBI:15377"/>
        <dbReference type="ChEBI" id="CHEBI:15379"/>
        <dbReference type="ChEBI" id="CHEBI:32551"/>
        <dbReference type="ChEBI" id="CHEBI:57783"/>
        <dbReference type="ChEBI" id="CHEBI:57820"/>
        <dbReference type="ChEBI" id="CHEBI:58349"/>
        <dbReference type="EC" id="1.14.13.59"/>
    </reaction>
</comment>
<keyword evidence="6" id="KW-0285">Flavoprotein</keyword>
<evidence type="ECO:0000256" key="13">
    <source>
        <dbReference type="ARBA" id="ARBA00032738"/>
    </source>
</evidence>
<evidence type="ECO:0000256" key="10">
    <source>
        <dbReference type="ARBA" id="ARBA00029939"/>
    </source>
</evidence>
<dbReference type="HOGENOM" id="CLU_014633_2_0_3"/>
<dbReference type="GO" id="GO:0047091">
    <property type="term" value="F:L-lysine 6-monooxygenase (NADPH) activity"/>
    <property type="evidence" value="ECO:0007669"/>
    <property type="project" value="UniProtKB-EC"/>
</dbReference>
<dbReference type="EMBL" id="CP000828">
    <property type="protein sequence ID" value="ABW28008.1"/>
    <property type="molecule type" value="Genomic_DNA"/>
</dbReference>
<gene>
    <name evidence="15" type="ordered locus">AM1_3012</name>
</gene>
<protein>
    <recommendedName>
        <fullName evidence="5">L-lysine N6-monooxygenase MbtG</fullName>
        <ecNumber evidence="4">1.14.13.59</ecNumber>
    </recommendedName>
    <alternativeName>
        <fullName evidence="13">Lysine 6-N-hydroxylase</fullName>
    </alternativeName>
    <alternativeName>
        <fullName evidence="12">Lysine N6-hydroxylase</fullName>
    </alternativeName>
    <alternativeName>
        <fullName evidence="10">Lysine-N-oxygenase</fullName>
    </alternativeName>
    <alternativeName>
        <fullName evidence="11">Mycobactin synthase protein G</fullName>
    </alternativeName>
</protein>
<dbReference type="AlphaFoldDB" id="B0CCH9"/>
<dbReference type="OrthoDB" id="370110at2"/>
<dbReference type="InterPro" id="IPR025700">
    <property type="entry name" value="Lys/Orn_oxygenase"/>
</dbReference>
<evidence type="ECO:0000256" key="6">
    <source>
        <dbReference type="ARBA" id="ARBA00022630"/>
    </source>
</evidence>
<dbReference type="RefSeq" id="WP_012163441.1">
    <property type="nucleotide sequence ID" value="NC_009925.1"/>
</dbReference>
<comment type="pathway">
    <text evidence="2">Siderophore biosynthesis.</text>
</comment>
<keyword evidence="8" id="KW-0521">NADP</keyword>
<keyword evidence="9" id="KW-0560">Oxidoreductase</keyword>
<dbReference type="KEGG" id="amr:AM1_3012"/>
<evidence type="ECO:0000256" key="14">
    <source>
        <dbReference type="ARBA" id="ARBA00048407"/>
    </source>
</evidence>
<reference evidence="15 16" key="1">
    <citation type="journal article" date="2008" name="Proc. Natl. Acad. Sci. U.S.A.">
        <title>Niche adaptation and genome expansion in the chlorophyll d-producing cyanobacterium Acaryochloris marina.</title>
        <authorList>
            <person name="Swingley W.D."/>
            <person name="Chen M."/>
            <person name="Cheung P.C."/>
            <person name="Conrad A.L."/>
            <person name="Dejesa L.C."/>
            <person name="Hao J."/>
            <person name="Honchak B.M."/>
            <person name="Karbach L.E."/>
            <person name="Kurdoglu A."/>
            <person name="Lahiri S."/>
            <person name="Mastrian S.D."/>
            <person name="Miyashita H."/>
            <person name="Page L."/>
            <person name="Ramakrishna P."/>
            <person name="Satoh S."/>
            <person name="Sattley W.M."/>
            <person name="Shimada Y."/>
            <person name="Taylor H.L."/>
            <person name="Tomo T."/>
            <person name="Tsuchiya T."/>
            <person name="Wang Z.T."/>
            <person name="Raymond J."/>
            <person name="Mimuro M."/>
            <person name="Blankenship R.E."/>
            <person name="Touchman J.W."/>
        </authorList>
    </citation>
    <scope>NUCLEOTIDE SEQUENCE [LARGE SCALE GENOMIC DNA]</scope>
    <source>
        <strain evidence="16">MBIC 11017</strain>
    </source>
</reference>
<evidence type="ECO:0000313" key="16">
    <source>
        <dbReference type="Proteomes" id="UP000000268"/>
    </source>
</evidence>
<keyword evidence="16" id="KW-1185">Reference proteome</keyword>
<evidence type="ECO:0000256" key="3">
    <source>
        <dbReference type="ARBA" id="ARBA00007588"/>
    </source>
</evidence>
<evidence type="ECO:0000256" key="12">
    <source>
        <dbReference type="ARBA" id="ARBA00032493"/>
    </source>
</evidence>
<evidence type="ECO:0000256" key="9">
    <source>
        <dbReference type="ARBA" id="ARBA00023002"/>
    </source>
</evidence>